<feature type="region of interest" description="Disordered" evidence="2">
    <location>
        <begin position="595"/>
        <end position="617"/>
    </location>
</feature>
<feature type="domain" description="TcfC Usher-like barrel" evidence="6">
    <location>
        <begin position="355"/>
        <end position="785"/>
    </location>
</feature>
<feature type="compositionally biased region" description="Polar residues" evidence="2">
    <location>
        <begin position="600"/>
        <end position="617"/>
    </location>
</feature>
<dbReference type="Proteomes" id="UP000699865">
    <property type="component" value="Unassembled WGS sequence"/>
</dbReference>
<organism evidence="7 8">
    <name type="scientific">Rahnella perminowiae</name>
    <dbReference type="NCBI Taxonomy" id="2816244"/>
    <lineage>
        <taxon>Bacteria</taxon>
        <taxon>Pseudomonadati</taxon>
        <taxon>Pseudomonadota</taxon>
        <taxon>Gammaproteobacteria</taxon>
        <taxon>Enterobacterales</taxon>
        <taxon>Yersiniaceae</taxon>
        <taxon>Rahnella</taxon>
    </lineage>
</organism>
<name>A0ABS6L8B0_9GAMM</name>
<feature type="domain" description="Pilus assembly protein C-terminal" evidence="4">
    <location>
        <begin position="792"/>
        <end position="882"/>
    </location>
</feature>
<dbReference type="InterPro" id="IPR035224">
    <property type="entry name" value="Usher_TcfC"/>
</dbReference>
<keyword evidence="1 3" id="KW-0732">Signal</keyword>
<evidence type="ECO:0000313" key="7">
    <source>
        <dbReference type="EMBL" id="MBU9838049.1"/>
    </source>
</evidence>
<feature type="domain" description="Pilus assembly protein E-set like" evidence="5">
    <location>
        <begin position="282"/>
        <end position="347"/>
    </location>
</feature>
<evidence type="ECO:0000256" key="2">
    <source>
        <dbReference type="SAM" id="MobiDB-lite"/>
    </source>
</evidence>
<evidence type="ECO:0000259" key="4">
    <source>
        <dbReference type="Pfam" id="PF15976"/>
    </source>
</evidence>
<dbReference type="InterPro" id="IPR031917">
    <property type="entry name" value="Pilus_assem_C"/>
</dbReference>
<protein>
    <submittedName>
        <fullName evidence="7">CS1-pili formation C-terminal domain-containing protein</fullName>
    </submittedName>
</protein>
<keyword evidence="8" id="KW-1185">Reference proteome</keyword>
<evidence type="ECO:0000256" key="3">
    <source>
        <dbReference type="SAM" id="SignalP"/>
    </source>
</evidence>
<dbReference type="Pfam" id="PF15976">
    <property type="entry name" value="CooC_C"/>
    <property type="match status" value="1"/>
</dbReference>
<comment type="caution">
    <text evidence="7">The sequence shown here is derived from an EMBL/GenBank/DDBJ whole genome shotgun (WGS) entry which is preliminary data.</text>
</comment>
<dbReference type="RefSeq" id="WP_217139417.1">
    <property type="nucleotide sequence ID" value="NZ_JAFMOU010000072.1"/>
</dbReference>
<evidence type="ECO:0000259" key="5">
    <source>
        <dbReference type="Pfam" id="PF16967"/>
    </source>
</evidence>
<feature type="chain" id="PRO_5046583271" evidence="3">
    <location>
        <begin position="26"/>
        <end position="898"/>
    </location>
</feature>
<feature type="signal peptide" evidence="3">
    <location>
        <begin position="1"/>
        <end position="25"/>
    </location>
</feature>
<dbReference type="InterPro" id="IPR032636">
    <property type="entry name" value="Pilus_assem_E-set-like_dom"/>
</dbReference>
<accession>A0ABS6L8B0</accession>
<dbReference type="Pfam" id="PF16967">
    <property type="entry name" value="TcfC"/>
    <property type="match status" value="1"/>
</dbReference>
<reference evidence="7 8" key="1">
    <citation type="submission" date="2021-03" db="EMBL/GenBank/DDBJ databases">
        <title>Five novel Rahnella species.</title>
        <authorList>
            <person name="Brady C."/>
            <person name="Asselin J."/>
            <person name="Beer S."/>
            <person name="Bruberg M.B."/>
            <person name="Crampton B."/>
            <person name="Venter S."/>
            <person name="Arnold D."/>
            <person name="Denman S."/>
        </authorList>
    </citation>
    <scope>NUCLEOTIDE SEQUENCE [LARGE SCALE GENOMIC DNA]</scope>
    <source>
        <strain evidence="7 8">L72c</strain>
    </source>
</reference>
<evidence type="ECO:0000313" key="8">
    <source>
        <dbReference type="Proteomes" id="UP000699865"/>
    </source>
</evidence>
<proteinExistence type="predicted"/>
<dbReference type="EMBL" id="JAFMOU010000072">
    <property type="protein sequence ID" value="MBU9838049.1"/>
    <property type="molecule type" value="Genomic_DNA"/>
</dbReference>
<evidence type="ECO:0000259" key="6">
    <source>
        <dbReference type="Pfam" id="PF17271"/>
    </source>
</evidence>
<gene>
    <name evidence="7" type="ORF">J1786_24990</name>
</gene>
<sequence length="898" mass="96364">MNSNLKVSLCFLAIHFALFSNLAFADSDIPPGFEELVSGQNIWLNVNLLGQSAGLFEANVTLETVQFKDPQAVLTALNLPLKPGTPGYQQMLTTLSAPLARHGNLACDSNADAKGCGYLETDSVALIYDENNSAADLFVSKTLVPDADKKALYYTPTAQTENALIHQQTLNVAAQDEYQSLSLQGSGALGVLTNGYVGFDWSLDSYKSDDSDSQTVSVDDFYFRQSLGKRHYVQAGRMDSRDLSGNLGGNITFALLPLNAIDGIRAGSSLSYLNLEEASKGSPLVLLLSSKSRVDAYRGNQLLGTFYLNNGSNTLDTGSFPNGSYAVTLRIYENNQLVRTETQPFTKTGGIGDGHLQWFLQAGETADNHVVRTTGDDENDSTPRKPVMQAGARLPVVAEVTATAGIANTDNESYGEAGLQWTHGFNGKVIDGVLDMQANMFSGTEGSKGNVEQISYNDGFSMSVYRNAAYGKSCTSADVSQYDYADIGCYESVSGTLSVPVKGWSASLGYTYNKNTSLSPDSSSYDPSKPFEDNMINHTESQSTSKTLQLSLNKSFTWKQMTVTTRFGGYRRESSSNSDNDKGIYIGFSLSRNTPKDAQLRSSNTSFSTDYQGSQNGDAQMTYNASQNWDWGSNNERELGIDVGGTDTDNANASVHGRLNGQYGDGELTVSDSYDNQQKTHQGAVTGSYSSSVAVSKSGFFWGPGGTGLPGAAVAVKVKGSNEEDADAADDALIDVSVQGGGGAKMKQNSKALFPVTGFEEGKVTVDESRDVSPGSQASITQGAGSQNLFLLPGKMKVREVKMESRYTYVGQLVTATGEPINKGSMLNASAFSSSEDGGFTAEMTSQAKSLYVRNGDKNYQCAVNVQSSRDVVRYVGKTLCKPVQFADLPENIQKKNK</sequence>
<dbReference type="Pfam" id="PF17271">
    <property type="entry name" value="Usher_TcfC"/>
    <property type="match status" value="1"/>
</dbReference>
<evidence type="ECO:0000256" key="1">
    <source>
        <dbReference type="ARBA" id="ARBA00022729"/>
    </source>
</evidence>